<evidence type="ECO:0008006" key="3">
    <source>
        <dbReference type="Google" id="ProtNLM"/>
    </source>
</evidence>
<comment type="caution">
    <text evidence="1">The sequence shown here is derived from an EMBL/GenBank/DDBJ whole genome shotgun (WGS) entry which is preliminary data.</text>
</comment>
<organism evidence="1 2">
    <name type="scientific">Tenacibaculum platacis</name>
    <dbReference type="NCBI Taxonomy" id="3137852"/>
    <lineage>
        <taxon>Bacteria</taxon>
        <taxon>Pseudomonadati</taxon>
        <taxon>Bacteroidota</taxon>
        <taxon>Flavobacteriia</taxon>
        <taxon>Flavobacteriales</taxon>
        <taxon>Flavobacteriaceae</taxon>
        <taxon>Tenacibaculum</taxon>
    </lineage>
</organism>
<dbReference type="Proteomes" id="UP001497416">
    <property type="component" value="Unassembled WGS sequence"/>
</dbReference>
<evidence type="ECO:0000313" key="1">
    <source>
        <dbReference type="EMBL" id="CAL2085984.1"/>
    </source>
</evidence>
<protein>
    <recommendedName>
        <fullName evidence="3">Lipoprotein</fullName>
    </recommendedName>
</protein>
<gene>
    <name evidence="1" type="ORF">T190607A01A_20564</name>
</gene>
<keyword evidence="2" id="KW-1185">Reference proteome</keyword>
<sequence>MRAYFIFFSALLFILISCKSESKSLNRTEIINTVSEVNTSGSGYRELEGKFIEYEYVDFGSFRLAIYDNRIKWRGYGGYFDGITSEVEPQISKISEHIYFLSWVFGDSGGDNVVVNFKTKKVYAHLRSGNASENSPSDFEMIHGTVKCGPSIHCEFPEGEPISMPRMILKLNSNTKKYELPTIFETKKPLIEEHLTARKELSGKTFIYDSEEALTSIKVDENITWVSLNNERAKQYQTNITKISDGIYFLSWLGNSQFGEHIVLNTNTMKLFDHLTNVKLHEERIYKLNDNSN</sequence>
<dbReference type="PROSITE" id="PS51257">
    <property type="entry name" value="PROKAR_LIPOPROTEIN"/>
    <property type="match status" value="1"/>
</dbReference>
<accession>A0ABM9P0V4</accession>
<proteinExistence type="predicted"/>
<name>A0ABM9P0V4_9FLAO</name>
<evidence type="ECO:0000313" key="2">
    <source>
        <dbReference type="Proteomes" id="UP001497416"/>
    </source>
</evidence>
<reference evidence="1 2" key="1">
    <citation type="submission" date="2024-05" db="EMBL/GenBank/DDBJ databases">
        <authorList>
            <person name="Duchaud E."/>
        </authorList>
    </citation>
    <scope>NUCLEOTIDE SEQUENCE [LARGE SCALE GENOMIC DNA]</scope>
    <source>
        <strain evidence="1">Ena-SAMPLE-TAB-13-05-2024-13:56:06:370-140302</strain>
    </source>
</reference>
<dbReference type="EMBL" id="CAXIXY010000004">
    <property type="protein sequence ID" value="CAL2085984.1"/>
    <property type="molecule type" value="Genomic_DNA"/>
</dbReference>